<evidence type="ECO:0000313" key="1">
    <source>
        <dbReference type="EMBL" id="VDM12767.1"/>
    </source>
</evidence>
<evidence type="ECO:0000313" key="4">
    <source>
        <dbReference type="WBParaSite" id="mrna-Wban_05927"/>
    </source>
</evidence>
<name>A0A3P7E849_WUCBA</name>
<dbReference type="Proteomes" id="UP000093561">
    <property type="component" value="Unassembled WGS sequence"/>
</dbReference>
<accession>A0A3P7E849</accession>
<reference evidence="4" key="4">
    <citation type="submission" date="2024-02" db="UniProtKB">
        <authorList>
            <consortium name="WormBaseParasite"/>
        </authorList>
    </citation>
    <scope>IDENTIFICATION</scope>
    <source>
        <strain evidence="4">pt0022</strain>
    </source>
</reference>
<reference evidence="2" key="1">
    <citation type="submission" date="2015-03" db="EMBL/GenBank/DDBJ databases">
        <title>Wuchereria bancrofti Genome Sequencing Papua New Guinea Strain.</title>
        <authorList>
            <person name="Small S.T."/>
            <person name="Serre D."/>
            <person name="Zimmerman P.A."/>
        </authorList>
    </citation>
    <scope>NUCLEOTIDE SEQUENCE [LARGE SCALE GENOMIC DNA]</scope>
    <source>
        <strain evidence="2">pt0022</strain>
    </source>
</reference>
<evidence type="ECO:0000313" key="2">
    <source>
        <dbReference type="Proteomes" id="UP000093561"/>
    </source>
</evidence>
<dbReference type="InParanoid" id="A0A3P7E849"/>
<keyword evidence="3" id="KW-1185">Reference proteome</keyword>
<protein>
    <submittedName>
        <fullName evidence="1 4">Uncharacterized protein</fullName>
    </submittedName>
</protein>
<dbReference type="EMBL" id="UYWW01003459">
    <property type="protein sequence ID" value="VDM12767.1"/>
    <property type="molecule type" value="Genomic_DNA"/>
</dbReference>
<dbReference type="SUPFAM" id="SSF101478">
    <property type="entry name" value="ADP-ribosylglycohydrolase"/>
    <property type="match status" value="1"/>
</dbReference>
<dbReference type="AlphaFoldDB" id="A0A3P7E849"/>
<sequence>MQYIRKALGCMYGQVIGDSLGSRYEFQSASIVQQMIAEDLVESFLPIIGGGPFHLLPGQEAINETFIKILVLIND</sequence>
<evidence type="ECO:0000313" key="3">
    <source>
        <dbReference type="Proteomes" id="UP000270924"/>
    </source>
</evidence>
<dbReference type="WBParaSite" id="mrna-Wban_05927">
    <property type="protein sequence ID" value="mrna-Wban_05927"/>
    <property type="gene ID" value="Wban_05927"/>
</dbReference>
<dbReference type="Proteomes" id="UP000270924">
    <property type="component" value="Unassembled WGS sequence"/>
</dbReference>
<dbReference type="Gene3D" id="1.10.4080.10">
    <property type="entry name" value="ADP-ribosylation/Crystallin J1"/>
    <property type="match status" value="1"/>
</dbReference>
<reference evidence="2" key="2">
    <citation type="journal article" date="2016" name="Mol. Ecol.">
        <title>Population genomics of the filarial nematode parasite Wuchereria bancrofti from mosquitoes.</title>
        <authorList>
            <person name="Small S.T."/>
            <person name="Reimer L.J."/>
            <person name="Tisch D.J."/>
            <person name="King C.L."/>
            <person name="Christensen B.M."/>
            <person name="Siba P.M."/>
            <person name="Kazura J.W."/>
            <person name="Serre D."/>
            <person name="Zimmerman P.A."/>
        </authorList>
    </citation>
    <scope>NUCLEOTIDE SEQUENCE</scope>
    <source>
        <strain evidence="2">pt0022</strain>
    </source>
</reference>
<proteinExistence type="predicted"/>
<reference evidence="1 3" key="3">
    <citation type="submission" date="2018-11" db="EMBL/GenBank/DDBJ databases">
        <authorList>
            <consortium name="Pathogen Informatics"/>
        </authorList>
    </citation>
    <scope>NUCLEOTIDE SEQUENCE [LARGE SCALE GENOMIC DNA]</scope>
</reference>
<organism evidence="1 3">
    <name type="scientific">Wuchereria bancrofti</name>
    <dbReference type="NCBI Taxonomy" id="6293"/>
    <lineage>
        <taxon>Eukaryota</taxon>
        <taxon>Metazoa</taxon>
        <taxon>Ecdysozoa</taxon>
        <taxon>Nematoda</taxon>
        <taxon>Chromadorea</taxon>
        <taxon>Rhabditida</taxon>
        <taxon>Spirurina</taxon>
        <taxon>Spiruromorpha</taxon>
        <taxon>Filarioidea</taxon>
        <taxon>Onchocercidae</taxon>
        <taxon>Wuchereria</taxon>
    </lineage>
</organism>
<gene>
    <name evidence="1" type="ORF">WBA_LOCUS6153</name>
</gene>
<dbReference type="OrthoDB" id="410104at2759"/>
<dbReference type="InterPro" id="IPR036705">
    <property type="entry name" value="Ribosyl_crysJ1_sf"/>
</dbReference>